<evidence type="ECO:0000256" key="1">
    <source>
        <dbReference type="SAM" id="Phobius"/>
    </source>
</evidence>
<keyword evidence="1" id="KW-0472">Membrane</keyword>
<evidence type="ECO:0000313" key="5">
    <source>
        <dbReference type="Proteomes" id="UP001318760"/>
    </source>
</evidence>
<keyword evidence="4" id="KW-1185">Reference proteome</keyword>
<dbReference type="InterPro" id="IPR049708">
    <property type="entry name" value="PP0621-like"/>
</dbReference>
<dbReference type="RefSeq" id="WP_170016732.1">
    <property type="nucleotide sequence ID" value="NZ_CP012545.1"/>
</dbReference>
<name>A0AAW3ZWG6_9BACT</name>
<dbReference type="Proteomes" id="UP001318760">
    <property type="component" value="Unassembled WGS sequence"/>
</dbReference>
<keyword evidence="1" id="KW-1133">Transmembrane helix</keyword>
<dbReference type="NCBIfam" id="NF041023">
    <property type="entry name" value="PP0621_fam"/>
    <property type="match status" value="1"/>
</dbReference>
<proteinExistence type="predicted"/>
<dbReference type="EMBL" id="LIWG01000009">
    <property type="protein sequence ID" value="MBE3608511.1"/>
    <property type="molecule type" value="Genomic_DNA"/>
</dbReference>
<dbReference type="Proteomes" id="UP000650616">
    <property type="component" value="Unassembled WGS sequence"/>
</dbReference>
<reference evidence="3 4" key="1">
    <citation type="submission" date="2015-08" db="EMBL/GenBank/DDBJ databases">
        <title>Comparative genomics of the Campylobacter concisus group.</title>
        <authorList>
            <person name="Yee E."/>
            <person name="Chapman M.H."/>
            <person name="Huynh S."/>
            <person name="Bono J.L."/>
            <person name="On S.L."/>
            <person name="St Leger J."/>
            <person name="Foster G."/>
            <person name="Parker C.T."/>
            <person name="Miller W.G."/>
        </authorList>
    </citation>
    <scope>NUCLEOTIDE SEQUENCE [LARGE SCALE GENOMIC DNA]</scope>
    <source>
        <strain evidence="3 4">RM9337</strain>
    </source>
</reference>
<organism evidence="3 4">
    <name type="scientific">Campylobacter californiensis</name>
    <dbReference type="NCBI Taxonomy" id="1032243"/>
    <lineage>
        <taxon>Bacteria</taxon>
        <taxon>Pseudomonadati</taxon>
        <taxon>Campylobacterota</taxon>
        <taxon>Epsilonproteobacteria</taxon>
        <taxon>Campylobacterales</taxon>
        <taxon>Campylobacteraceae</taxon>
        <taxon>Campylobacter</taxon>
    </lineage>
</organism>
<dbReference type="EMBL" id="JADBHS010000006">
    <property type="protein sequence ID" value="MBE2986348.1"/>
    <property type="molecule type" value="Genomic_DNA"/>
</dbReference>
<evidence type="ECO:0000313" key="3">
    <source>
        <dbReference type="EMBL" id="MBE3608511.1"/>
    </source>
</evidence>
<accession>A0AAW3ZWG6</accession>
<sequence>MLGKIITLIIVFAVIYLVFFKMLRKKDSGNKEIENFVECDKCSTFVDMKSAVLSNGRYVCRDCIKAK</sequence>
<keyword evidence="1" id="KW-0812">Transmembrane</keyword>
<dbReference type="AlphaFoldDB" id="A0AAW3ZWG6"/>
<evidence type="ECO:0000313" key="2">
    <source>
        <dbReference type="EMBL" id="MBE2986348.1"/>
    </source>
</evidence>
<comment type="caution">
    <text evidence="3">The sequence shown here is derived from an EMBL/GenBank/DDBJ whole genome shotgun (WGS) entry which is preliminary data.</text>
</comment>
<evidence type="ECO:0000313" key="4">
    <source>
        <dbReference type="Proteomes" id="UP000650616"/>
    </source>
</evidence>
<reference evidence="2 5" key="2">
    <citation type="submission" date="2020-10" db="EMBL/GenBank/DDBJ databases">
        <title>Campylobacter californiensis sp. nov. isolated from cattle and feral swine in California.</title>
        <authorList>
            <person name="Miller W.G."/>
        </authorList>
    </citation>
    <scope>NUCLEOTIDE SEQUENCE [LARGE SCALE GENOMIC DNA]</scope>
    <source>
        <strain evidence="2 5">RM12919</strain>
    </source>
</reference>
<gene>
    <name evidence="2" type="ORF">CCAL12919_04280</name>
    <name evidence="3" type="ORF">CCAL9337_07205</name>
</gene>
<feature type="transmembrane region" description="Helical" evidence="1">
    <location>
        <begin position="6"/>
        <end position="23"/>
    </location>
</feature>
<protein>
    <submittedName>
        <fullName evidence="3">Uncharacterized protein</fullName>
    </submittedName>
</protein>